<evidence type="ECO:0000256" key="5">
    <source>
        <dbReference type="ARBA" id="ARBA00023136"/>
    </source>
</evidence>
<feature type="transmembrane region" description="Helical" evidence="9">
    <location>
        <begin position="1040"/>
        <end position="1063"/>
    </location>
</feature>
<comment type="similarity">
    <text evidence="2">Belongs to the patched family.</text>
</comment>
<proteinExistence type="inferred from homology"/>
<comment type="subcellular location">
    <subcellularLocation>
        <location evidence="1">Membrane</location>
        <topology evidence="1">Multi-pass membrane protein</topology>
    </subcellularLocation>
</comment>
<dbReference type="GO" id="GO:0005119">
    <property type="term" value="F:smoothened binding"/>
    <property type="evidence" value="ECO:0007669"/>
    <property type="project" value="TreeGrafter"/>
</dbReference>
<evidence type="ECO:0000256" key="6">
    <source>
        <dbReference type="ARBA" id="ARBA00023170"/>
    </source>
</evidence>
<feature type="transmembrane region" description="Helical" evidence="9">
    <location>
        <begin position="918"/>
        <end position="940"/>
    </location>
</feature>
<feature type="transmembrane region" description="Helical" evidence="9">
    <location>
        <begin position="434"/>
        <end position="459"/>
    </location>
</feature>
<evidence type="ECO:0000256" key="4">
    <source>
        <dbReference type="ARBA" id="ARBA00022989"/>
    </source>
</evidence>
<feature type="compositionally biased region" description="Pro residues" evidence="8">
    <location>
        <begin position="1087"/>
        <end position="1096"/>
    </location>
</feature>
<evidence type="ECO:0000256" key="2">
    <source>
        <dbReference type="ARBA" id="ARBA00005585"/>
    </source>
</evidence>
<keyword evidence="6" id="KW-0675">Receptor</keyword>
<sequence length="1195" mass="133831">MPGEGTGTTYELVIQTPKEGQDNLLNVESLLKHFDVIKAATEVTVDMYGQMWHFKDLCFASSFPSFDDVIFDRLLEQMVPCMIMTPLDCFWEGSKLLGPDHGVFVPGYHSTVKWTNLDPIDMIKRLKELGSFFPADAIMDVLTRAGVGAAYQDRPCLDPTDIHCPRTAPNKKSKLLPDVGYELTGGCTGFASKYMQWEESLIVGGVHKNKTGYMDRAEAFQSILLLLGSTQLYEYHKNTQKVHEIDWTSTKAHKVLTAWQHKFKQTVLHQKDETADSHTFLPFVSTSLLNMLAEFSKVSVARVSASYVLMLFYACVSMWCCQSQIRSQSAAAMMGVVLIALSVAAGLGVCSVIGIQFNATTTQIIPFLALGLGVDDMFFILHIYRNLNVESWTAAEHIGECLKRTGVSVLLTSVSSFCAFFAAAIIPIPALRAFVLQAGILVIFNVSTILLIFPAVLSIDLTRKRNNRLDVLCCFKGPSTNRDHVVEIEMQDQQQQRQQQPEQPQEEKQQQEKTQRQQTPPPEYTEVTATPPPSYSSDVLYHGTITRTDSDGGRPTTELAPPTYQPHGFRNNAVAPAPPGVLPPSGSLPPSATSSRQCLSPRDQGPTCLPDCCGVRNNFYSWSLTWFAKHMYAPLLEKTPIKVFVIVCCLITLVISIVGVTKVREGLDLTDVVPKGTTEYDFLEVRAKYFGFYTFSAVTQGNFDYSMAKSQKLMYEYHSAFQHVDRIIKKKDGGLPDFWLKLFRDWLLDMQKIFRRDLANNCFHDQGWHKNASDDGILGYKLMVQTGDIINSIDRDLIYTGHLVDDDGIINEKAFYVYMSAWTTNDALAFVAARPSFEPKPREWLHDSVDKSCTIEKSQPFKYTEFPFYLEDMVDTDDVIFTIKEIRAICEKFTERGLPNYPSGIPFTYWEQYINLRYYLFLSLLCIMGVMFIVLATVLLNLWAAAILVAVLTLIVVELFGFMGLIGIKLSAVPAVILVMSVGIGVEFTVHLLLGFLTTIGSRNKRMRMSLEHVFSPVINGTLSTFLGIVMMAGSEFDFIIKYFFGVLSALMVIGTLNGLVLLPVLLSICGPPPEVVPTDKTDRLAPPTPEPSPPPRSRRSHGRNRHHGYPRVHSDISLTTITEESSQYSSSEVIVPHIVMETTVNSGSQRNVSSRWKQNSSSRNVTSVTQTRHLATLRMNVKLELHTPLPGKQY</sequence>
<feature type="transmembrane region" description="Helical" evidence="9">
    <location>
        <begin position="972"/>
        <end position="994"/>
    </location>
</feature>
<feature type="compositionally biased region" description="Low complexity" evidence="8">
    <location>
        <begin position="493"/>
        <end position="503"/>
    </location>
</feature>
<dbReference type="FunFam" id="1.20.1640.10:FF:000048">
    <property type="entry name" value="protein patched homolog 1 isoform X2"/>
    <property type="match status" value="1"/>
</dbReference>
<dbReference type="PANTHER" id="PTHR46022:SF1">
    <property type="entry name" value="PROTEIN PATCHED"/>
    <property type="match status" value="1"/>
</dbReference>
<evidence type="ECO:0000259" key="10">
    <source>
        <dbReference type="PROSITE" id="PS50156"/>
    </source>
</evidence>
<dbReference type="GO" id="GO:0008158">
    <property type="term" value="F:hedgehog receptor activity"/>
    <property type="evidence" value="ECO:0007669"/>
    <property type="project" value="InterPro"/>
</dbReference>
<keyword evidence="3 9" id="KW-0812">Transmembrane</keyword>
<evidence type="ECO:0000256" key="1">
    <source>
        <dbReference type="ARBA" id="ARBA00004141"/>
    </source>
</evidence>
<dbReference type="InterPro" id="IPR004766">
    <property type="entry name" value="TM_rcpt_patched"/>
</dbReference>
<feature type="transmembrane region" description="Helical" evidence="9">
    <location>
        <begin position="947"/>
        <end position="966"/>
    </location>
</feature>
<keyword evidence="12" id="KW-1185">Reference proteome</keyword>
<keyword evidence="5 9" id="KW-0472">Membrane</keyword>
<dbReference type="Proteomes" id="UP001209878">
    <property type="component" value="Unassembled WGS sequence"/>
</dbReference>
<keyword evidence="4 9" id="KW-1133">Transmembrane helix</keyword>
<feature type="transmembrane region" description="Helical" evidence="9">
    <location>
        <begin position="405"/>
        <end position="428"/>
    </location>
</feature>
<dbReference type="PROSITE" id="PS50156">
    <property type="entry name" value="SSD"/>
    <property type="match status" value="1"/>
</dbReference>
<dbReference type="AlphaFoldDB" id="A0AAD9KWW8"/>
<evidence type="ECO:0000313" key="11">
    <source>
        <dbReference type="EMBL" id="KAK2178817.1"/>
    </source>
</evidence>
<feature type="compositionally biased region" description="Low complexity" evidence="8">
    <location>
        <begin position="583"/>
        <end position="595"/>
    </location>
</feature>
<feature type="region of interest" description="Disordered" evidence="8">
    <location>
        <begin position="1146"/>
        <end position="1169"/>
    </location>
</feature>
<dbReference type="GO" id="GO:0045879">
    <property type="term" value="P:negative regulation of smoothened signaling pathway"/>
    <property type="evidence" value="ECO:0007669"/>
    <property type="project" value="TreeGrafter"/>
</dbReference>
<feature type="compositionally biased region" description="Basic and acidic residues" evidence="8">
    <location>
        <begin position="505"/>
        <end position="515"/>
    </location>
</feature>
<feature type="transmembrane region" description="Helical" evidence="9">
    <location>
        <begin position="363"/>
        <end position="384"/>
    </location>
</feature>
<keyword evidence="7" id="KW-0325">Glycoprotein</keyword>
<feature type="transmembrane region" description="Helical" evidence="9">
    <location>
        <begin position="641"/>
        <end position="660"/>
    </location>
</feature>
<dbReference type="SUPFAM" id="SSF82866">
    <property type="entry name" value="Multidrug efflux transporter AcrB transmembrane domain"/>
    <property type="match status" value="2"/>
</dbReference>
<gene>
    <name evidence="11" type="ORF">NP493_527g00003</name>
</gene>
<dbReference type="InterPro" id="IPR053958">
    <property type="entry name" value="HMGCR/SNAP/NPC1-like_SSD"/>
</dbReference>
<evidence type="ECO:0000256" key="8">
    <source>
        <dbReference type="SAM" id="MobiDB-lite"/>
    </source>
</evidence>
<dbReference type="NCBIfam" id="TIGR00918">
    <property type="entry name" value="2A060602"/>
    <property type="match status" value="1"/>
</dbReference>
<organism evidence="11 12">
    <name type="scientific">Ridgeia piscesae</name>
    <name type="common">Tubeworm</name>
    <dbReference type="NCBI Taxonomy" id="27915"/>
    <lineage>
        <taxon>Eukaryota</taxon>
        <taxon>Metazoa</taxon>
        <taxon>Spiralia</taxon>
        <taxon>Lophotrochozoa</taxon>
        <taxon>Annelida</taxon>
        <taxon>Polychaeta</taxon>
        <taxon>Sedentaria</taxon>
        <taxon>Canalipalpata</taxon>
        <taxon>Sabellida</taxon>
        <taxon>Siboglinidae</taxon>
        <taxon>Ridgeia</taxon>
    </lineage>
</organism>
<feature type="transmembrane region" description="Helical" evidence="9">
    <location>
        <begin position="333"/>
        <end position="357"/>
    </location>
</feature>
<evidence type="ECO:0000256" key="7">
    <source>
        <dbReference type="ARBA" id="ARBA00023180"/>
    </source>
</evidence>
<dbReference type="EMBL" id="JAODUO010000527">
    <property type="protein sequence ID" value="KAK2178817.1"/>
    <property type="molecule type" value="Genomic_DNA"/>
</dbReference>
<evidence type="ECO:0000313" key="12">
    <source>
        <dbReference type="Proteomes" id="UP001209878"/>
    </source>
</evidence>
<evidence type="ECO:0000256" key="9">
    <source>
        <dbReference type="SAM" id="Phobius"/>
    </source>
</evidence>
<dbReference type="InterPro" id="IPR000731">
    <property type="entry name" value="SSD"/>
</dbReference>
<dbReference type="Pfam" id="PF12349">
    <property type="entry name" value="Sterol-sensing"/>
    <property type="match status" value="1"/>
</dbReference>
<feature type="domain" description="SSD" evidence="10">
    <location>
        <begin position="299"/>
        <end position="459"/>
    </location>
</feature>
<feature type="transmembrane region" description="Helical" evidence="9">
    <location>
        <begin position="1014"/>
        <end position="1034"/>
    </location>
</feature>
<name>A0AAD9KWW8_RIDPI</name>
<protein>
    <recommendedName>
        <fullName evidence="10">SSD domain-containing protein</fullName>
    </recommendedName>
</protein>
<reference evidence="11" key="1">
    <citation type="journal article" date="2023" name="Mol. Biol. Evol.">
        <title>Third-Generation Sequencing Reveals the Adaptive Role of the Epigenome in Three Deep-Sea Polychaetes.</title>
        <authorList>
            <person name="Perez M."/>
            <person name="Aroh O."/>
            <person name="Sun Y."/>
            <person name="Lan Y."/>
            <person name="Juniper S.K."/>
            <person name="Young C.R."/>
            <person name="Angers B."/>
            <person name="Qian P.Y."/>
        </authorList>
    </citation>
    <scope>NUCLEOTIDE SEQUENCE</scope>
    <source>
        <strain evidence="11">R07B-5</strain>
    </source>
</reference>
<dbReference type="GO" id="GO:0097108">
    <property type="term" value="F:hedgehog family protein binding"/>
    <property type="evidence" value="ECO:0007669"/>
    <property type="project" value="TreeGrafter"/>
</dbReference>
<dbReference type="PANTHER" id="PTHR46022">
    <property type="entry name" value="PROTEIN PATCHED"/>
    <property type="match status" value="1"/>
</dbReference>
<feature type="region of interest" description="Disordered" evidence="8">
    <location>
        <begin position="1077"/>
        <end position="1117"/>
    </location>
</feature>
<evidence type="ECO:0000256" key="3">
    <source>
        <dbReference type="ARBA" id="ARBA00022692"/>
    </source>
</evidence>
<accession>A0AAD9KWW8</accession>
<dbReference type="GO" id="GO:0005886">
    <property type="term" value="C:plasma membrane"/>
    <property type="evidence" value="ECO:0007669"/>
    <property type="project" value="TreeGrafter"/>
</dbReference>
<comment type="caution">
    <text evidence="11">The sequence shown here is derived from an EMBL/GenBank/DDBJ whole genome shotgun (WGS) entry which is preliminary data.</text>
</comment>
<feature type="region of interest" description="Disordered" evidence="8">
    <location>
        <begin position="490"/>
        <end position="600"/>
    </location>
</feature>
<feature type="compositionally biased region" description="Basic residues" evidence="8">
    <location>
        <begin position="1097"/>
        <end position="1111"/>
    </location>
</feature>
<dbReference type="Gene3D" id="1.20.1640.10">
    <property type="entry name" value="Multidrug efflux transporter AcrB transmembrane domain"/>
    <property type="match status" value="2"/>
</dbReference>
<feature type="transmembrane region" description="Helical" evidence="9">
    <location>
        <begin position="304"/>
        <end position="321"/>
    </location>
</feature>